<comment type="caution">
    <text evidence="1">The sequence shown here is derived from an EMBL/GenBank/DDBJ whole genome shotgun (WGS) entry which is preliminary data.</text>
</comment>
<protein>
    <submittedName>
        <fullName evidence="1">Uncharacterized protein</fullName>
    </submittedName>
</protein>
<dbReference type="Proteomes" id="UP001062846">
    <property type="component" value="Chromosome 12"/>
</dbReference>
<organism evidence="1 2">
    <name type="scientific">Rhododendron molle</name>
    <name type="common">Chinese azalea</name>
    <name type="synonym">Azalea mollis</name>
    <dbReference type="NCBI Taxonomy" id="49168"/>
    <lineage>
        <taxon>Eukaryota</taxon>
        <taxon>Viridiplantae</taxon>
        <taxon>Streptophyta</taxon>
        <taxon>Embryophyta</taxon>
        <taxon>Tracheophyta</taxon>
        <taxon>Spermatophyta</taxon>
        <taxon>Magnoliopsida</taxon>
        <taxon>eudicotyledons</taxon>
        <taxon>Gunneridae</taxon>
        <taxon>Pentapetalae</taxon>
        <taxon>asterids</taxon>
        <taxon>Ericales</taxon>
        <taxon>Ericaceae</taxon>
        <taxon>Ericoideae</taxon>
        <taxon>Rhodoreae</taxon>
        <taxon>Rhododendron</taxon>
    </lineage>
</organism>
<evidence type="ECO:0000313" key="1">
    <source>
        <dbReference type="EMBL" id="KAI8529241.1"/>
    </source>
</evidence>
<evidence type="ECO:0000313" key="2">
    <source>
        <dbReference type="Proteomes" id="UP001062846"/>
    </source>
</evidence>
<name>A0ACC0LKH5_RHOML</name>
<dbReference type="EMBL" id="CM046399">
    <property type="protein sequence ID" value="KAI8529241.1"/>
    <property type="molecule type" value="Genomic_DNA"/>
</dbReference>
<proteinExistence type="predicted"/>
<reference evidence="1" key="1">
    <citation type="submission" date="2022-02" db="EMBL/GenBank/DDBJ databases">
        <title>Plant Genome Project.</title>
        <authorList>
            <person name="Zhang R.-G."/>
        </authorList>
    </citation>
    <scope>NUCLEOTIDE SEQUENCE</scope>
    <source>
        <strain evidence="1">AT1</strain>
    </source>
</reference>
<keyword evidence="2" id="KW-1185">Reference proteome</keyword>
<sequence>MALRLLGRKLMIVKPQKLGFDFRNSSRTAVVHDNPPSDSDARIRPSVNLVMEYYARPDQYEDDVLGENQRLNEENRRLKAENIQLIENRQLKEENRWLIERRVEFIAFDTSLFFSILTLGLFSYRLKTVEEEIRGDLQHDTNKEENRRLKEENRQLIENCLLKEKNRLLIENRQLIERLKPVEEETIGDLQCDTHKDDASTTINELSENVTRLEQKILGDLQHNIQNERDRCKSLETKLEKALRKIEEMNKEITKLKLEKALRKIEEMSKEITKLKQGHDGLKKEEVPRLKKENCQLKERLKSMEEILICHLQEENRQLKERLKQMGEDIVGDLQRDTQKLEEASRKIEEMNKENLITKLKEEKNRQLKKEKEDNRQLEEENRQLKESSVILKEAASLQLYRYRSSFHSTNKQMEKELERLRRQNDLMDEELEEARRLEKTKFHSLPVPIWICFKLISGLECLLDAAWFANEEKSRQLKEDNRQSEEENRQLKERLKQMEEEIRGDLQPHTQKLSAIYTQVDTDDASNTINELFEKVTLLEQRYLGDVQRDILNEFNSLKTKFEEASQKIEEASQKIAEMNGVGKDLIDILSEEREWQDINKKENPRTKLKGDSSNTINELFEKVTPLEKSMVGDVLHDVQN</sequence>
<gene>
    <name evidence="1" type="ORF">RHMOL_Rhmol12G0210000</name>
</gene>
<accession>A0ACC0LKH5</accession>